<organism evidence="2 3">
    <name type="scientific">Diplodia corticola</name>
    <dbReference type="NCBI Taxonomy" id="236234"/>
    <lineage>
        <taxon>Eukaryota</taxon>
        <taxon>Fungi</taxon>
        <taxon>Dikarya</taxon>
        <taxon>Ascomycota</taxon>
        <taxon>Pezizomycotina</taxon>
        <taxon>Dothideomycetes</taxon>
        <taxon>Dothideomycetes incertae sedis</taxon>
        <taxon>Botryosphaeriales</taxon>
        <taxon>Botryosphaeriaceae</taxon>
        <taxon>Diplodia</taxon>
    </lineage>
</organism>
<dbReference type="Proteomes" id="UP000183809">
    <property type="component" value="Unassembled WGS sequence"/>
</dbReference>
<dbReference type="RefSeq" id="XP_020125694.1">
    <property type="nucleotide sequence ID" value="XM_020279478.1"/>
</dbReference>
<keyword evidence="3" id="KW-1185">Reference proteome</keyword>
<evidence type="ECO:0000313" key="3">
    <source>
        <dbReference type="Proteomes" id="UP000183809"/>
    </source>
</evidence>
<evidence type="ECO:0000256" key="1">
    <source>
        <dbReference type="SAM" id="MobiDB-lite"/>
    </source>
</evidence>
<comment type="caution">
    <text evidence="2">The sequence shown here is derived from an EMBL/GenBank/DDBJ whole genome shotgun (WGS) entry which is preliminary data.</text>
</comment>
<accession>A0A1J9QMY6</accession>
<dbReference type="GeneID" id="31019741"/>
<evidence type="ECO:0000313" key="2">
    <source>
        <dbReference type="EMBL" id="OJD29434.1"/>
    </source>
</evidence>
<feature type="compositionally biased region" description="Basic and acidic residues" evidence="1">
    <location>
        <begin position="56"/>
        <end position="71"/>
    </location>
</feature>
<dbReference type="AlphaFoldDB" id="A0A1J9QMY6"/>
<gene>
    <name evidence="2" type="ORF">BKCO1_8100040</name>
</gene>
<proteinExistence type="predicted"/>
<reference evidence="2 3" key="1">
    <citation type="submission" date="2016-10" db="EMBL/GenBank/DDBJ databases">
        <title>Proteomics and genomics reveal pathogen-plant mechanisms compatible with a hemibiotrophic lifestyle of Diplodia corticola.</title>
        <authorList>
            <person name="Fernandes I."/>
            <person name="De Jonge R."/>
            <person name="Van De Peer Y."/>
            <person name="Devreese B."/>
            <person name="Alves A."/>
            <person name="Esteves A.C."/>
        </authorList>
    </citation>
    <scope>NUCLEOTIDE SEQUENCE [LARGE SCALE GENOMIC DNA]</scope>
    <source>
        <strain evidence="2 3">CBS 112549</strain>
    </source>
</reference>
<name>A0A1J9QMY6_9PEZI</name>
<protein>
    <submittedName>
        <fullName evidence="2">Uncharacterized protein</fullName>
    </submittedName>
</protein>
<sequence length="139" mass="15176">MPTPPNRSSQDRPNQQGGTPMESDPSRRNKRPASPIRAADVDNKKKKSEQPCNESTADKRVAAFTTPEHHSALRQPPGPITFEVLPKGAFDNLFEGGGMVESTAKLPPEISRSLAEYCSYLERFEGVAKAQAAQIKDGQ</sequence>
<feature type="region of interest" description="Disordered" evidence="1">
    <location>
        <begin position="1"/>
        <end position="79"/>
    </location>
</feature>
<feature type="compositionally biased region" description="Polar residues" evidence="1">
    <location>
        <begin position="1"/>
        <end position="18"/>
    </location>
</feature>
<dbReference type="EMBL" id="MNUE01000081">
    <property type="protein sequence ID" value="OJD29434.1"/>
    <property type="molecule type" value="Genomic_DNA"/>
</dbReference>